<gene>
    <name evidence="4" type="ORF">VitviT2T_021802</name>
</gene>
<reference evidence="4 5" key="1">
    <citation type="journal article" date="2023" name="Hortic Res">
        <title>The complete reference genome for grapevine (Vitis vinifera L.) genetics and breeding.</title>
        <authorList>
            <person name="Shi X."/>
            <person name="Cao S."/>
            <person name="Wang X."/>
            <person name="Huang S."/>
            <person name="Wang Y."/>
            <person name="Liu Z."/>
            <person name="Liu W."/>
            <person name="Leng X."/>
            <person name="Peng Y."/>
            <person name="Wang N."/>
            <person name="Wang Y."/>
            <person name="Ma Z."/>
            <person name="Xu X."/>
            <person name="Zhang F."/>
            <person name="Xue H."/>
            <person name="Zhong H."/>
            <person name="Wang Y."/>
            <person name="Zhang K."/>
            <person name="Velt A."/>
            <person name="Avia K."/>
            <person name="Holtgrawe D."/>
            <person name="Grimplet J."/>
            <person name="Matus J.T."/>
            <person name="Ware D."/>
            <person name="Wu X."/>
            <person name="Wang H."/>
            <person name="Liu C."/>
            <person name="Fang Y."/>
            <person name="Rustenholz C."/>
            <person name="Cheng Z."/>
            <person name="Xiao H."/>
            <person name="Zhou Y."/>
        </authorList>
    </citation>
    <scope>NUCLEOTIDE SEQUENCE [LARGE SCALE GENOMIC DNA]</scope>
    <source>
        <strain evidence="5">cv. Pinot noir / PN40024</strain>
        <tissue evidence="4">Leaf</tissue>
    </source>
</reference>
<evidence type="ECO:0000313" key="4">
    <source>
        <dbReference type="EMBL" id="WKA03708.1"/>
    </source>
</evidence>
<comment type="similarity">
    <text evidence="1">Belongs to the UDP-glycosyltransferase family.</text>
</comment>
<protein>
    <recommendedName>
        <fullName evidence="6">UDP-glycosyltransferase 89A2</fullName>
    </recommendedName>
</protein>
<dbReference type="InterPro" id="IPR002213">
    <property type="entry name" value="UDP_glucos_trans"/>
</dbReference>
<organism evidence="4 5">
    <name type="scientific">Vitis vinifera</name>
    <name type="common">Grape</name>
    <dbReference type="NCBI Taxonomy" id="29760"/>
    <lineage>
        <taxon>Eukaryota</taxon>
        <taxon>Viridiplantae</taxon>
        <taxon>Streptophyta</taxon>
        <taxon>Embryophyta</taxon>
        <taxon>Tracheophyta</taxon>
        <taxon>Spermatophyta</taxon>
        <taxon>Magnoliopsida</taxon>
        <taxon>eudicotyledons</taxon>
        <taxon>Gunneridae</taxon>
        <taxon>Pentapetalae</taxon>
        <taxon>rosids</taxon>
        <taxon>Vitales</taxon>
        <taxon>Vitaceae</taxon>
        <taxon>Viteae</taxon>
        <taxon>Vitis</taxon>
    </lineage>
</organism>
<keyword evidence="3" id="KW-0808">Transferase</keyword>
<evidence type="ECO:0000313" key="5">
    <source>
        <dbReference type="Proteomes" id="UP001227230"/>
    </source>
</evidence>
<dbReference type="Gene3D" id="3.40.50.2000">
    <property type="entry name" value="Glycogen Phosphorylase B"/>
    <property type="match status" value="2"/>
</dbReference>
<dbReference type="Pfam" id="PF00201">
    <property type="entry name" value="UDPGT"/>
    <property type="match status" value="1"/>
</dbReference>
<keyword evidence="5" id="KW-1185">Reference proteome</keyword>
<evidence type="ECO:0008006" key="6">
    <source>
        <dbReference type="Google" id="ProtNLM"/>
    </source>
</evidence>
<evidence type="ECO:0000256" key="3">
    <source>
        <dbReference type="ARBA" id="ARBA00022679"/>
    </source>
</evidence>
<dbReference type="Proteomes" id="UP001227230">
    <property type="component" value="Chromosome 14"/>
</dbReference>
<name>A0ABY9D831_VITVI</name>
<dbReference type="PANTHER" id="PTHR48047:SF28">
    <property type="entry name" value="F11M15.8 PROTEIN"/>
    <property type="match status" value="1"/>
</dbReference>
<proteinExistence type="inferred from homology"/>
<dbReference type="SUPFAM" id="SSF53756">
    <property type="entry name" value="UDP-Glycosyltransferase/glycogen phosphorylase"/>
    <property type="match status" value="1"/>
</dbReference>
<sequence length="500" mass="54569">MVNCLKVCNGVAINVRTWRGNRWNKESITPESRAMSGCEQTPIHILAFPYPAQGHMLPLLDLAHQLLLTNLNLTLTLVVTPKNLPFLNPLLSAHPTCIETLVLEFPLHPSLPPGVENVKDIGNLGNVPIINALAKLHSPILHWFNSHASPPVAIISDFFLGWTHHLAHQLRIPRITFYSSGAFLACVSDHLWLNADALLSSPVVSFPHLPKAPSFSADHLPSVFRHYRGSDPEWRFVRDCMTANTLSWGRVFNTFGALEREYVEHLRSQMGHHRVWSVGPLVLPGGSGSLNRGNSNPDSAATDAVLGWLDGCPDGTVVYVCFGSQKLLKPNQVAALASGLEGSGGRFIWVMKAGSLPPDGFEERVGERGKVIKGWAPQVSILSHRAVGGFLSHCGWNSLMEALVCGAMILGWPMEADQYVNAMLLVDHLGAAVRVCEGDETVPDSAEVGRTIAKAMSEDFPQKRRAKELRDEALGAVLPGGTSSRDLIGLVQELVQQRQV</sequence>
<accession>A0ABY9D831</accession>
<evidence type="ECO:0000256" key="1">
    <source>
        <dbReference type="ARBA" id="ARBA00009995"/>
    </source>
</evidence>
<dbReference type="CDD" id="cd03784">
    <property type="entry name" value="GT1_Gtf-like"/>
    <property type="match status" value="1"/>
</dbReference>
<evidence type="ECO:0000256" key="2">
    <source>
        <dbReference type="ARBA" id="ARBA00022676"/>
    </source>
</evidence>
<keyword evidence="2" id="KW-0328">Glycosyltransferase</keyword>
<dbReference type="PANTHER" id="PTHR48047">
    <property type="entry name" value="GLYCOSYLTRANSFERASE"/>
    <property type="match status" value="1"/>
</dbReference>
<dbReference type="EMBL" id="CP126661">
    <property type="protein sequence ID" value="WKA03708.1"/>
    <property type="molecule type" value="Genomic_DNA"/>
</dbReference>